<accession>A0AAD7XJ65</accession>
<proteinExistence type="predicted"/>
<gene>
    <name evidence="3" type="ORF">CTAYLR_007406</name>
</gene>
<feature type="coiled-coil region" evidence="1">
    <location>
        <begin position="170"/>
        <end position="265"/>
    </location>
</feature>
<feature type="region of interest" description="Disordered" evidence="2">
    <location>
        <begin position="285"/>
        <end position="358"/>
    </location>
</feature>
<sequence>MGTPPRPPLAAVALEAQELGALAEVSVESAAHERAARKYVEAAKRVRDPTTRRAIALVGHAHARRAAFLKRHPDDDHKAPKPPPEESPVSSSSVDPPSGTLCVPDLLALERRLHALGVGGRSRPTRSAKPVPWVRRETTEIVTAYVGTLSPDHPSELPSHDREEHLARGLKRLSDENASLRRDRDALAAKIEAADRAKRDVDEFKHSFQKKFDALKKRLDEFRREYPNANNPANALVDPQQPQTYTQLQDELKTLHERLKQEQDFSRKKDKVIERYEHWYRALKASANKRRPASSSRPALPDDAKQQTAGPTAGQQTTTTTTGGSTTTTTTTTGGSTATTGGSQSAGGVPPLPPAGPP</sequence>
<organism evidence="3 4">
    <name type="scientific">Chrysophaeum taylorii</name>
    <dbReference type="NCBI Taxonomy" id="2483200"/>
    <lineage>
        <taxon>Eukaryota</taxon>
        <taxon>Sar</taxon>
        <taxon>Stramenopiles</taxon>
        <taxon>Ochrophyta</taxon>
        <taxon>Pelagophyceae</taxon>
        <taxon>Pelagomonadales</taxon>
        <taxon>Pelagomonadaceae</taxon>
        <taxon>Chrysophaeum</taxon>
    </lineage>
</organism>
<evidence type="ECO:0000313" key="3">
    <source>
        <dbReference type="EMBL" id="KAJ8598125.1"/>
    </source>
</evidence>
<evidence type="ECO:0000256" key="1">
    <source>
        <dbReference type="SAM" id="Coils"/>
    </source>
</evidence>
<protein>
    <submittedName>
        <fullName evidence="3">Uncharacterized protein</fullName>
    </submittedName>
</protein>
<name>A0AAD7XJ65_9STRA</name>
<feature type="region of interest" description="Disordered" evidence="2">
    <location>
        <begin position="66"/>
        <end position="102"/>
    </location>
</feature>
<dbReference type="EMBL" id="JAQMWT010000686">
    <property type="protein sequence ID" value="KAJ8598125.1"/>
    <property type="molecule type" value="Genomic_DNA"/>
</dbReference>
<comment type="caution">
    <text evidence="3">The sequence shown here is derived from an EMBL/GenBank/DDBJ whole genome shotgun (WGS) entry which is preliminary data.</text>
</comment>
<evidence type="ECO:0000313" key="4">
    <source>
        <dbReference type="Proteomes" id="UP001230188"/>
    </source>
</evidence>
<keyword evidence="1" id="KW-0175">Coiled coil</keyword>
<dbReference type="AlphaFoldDB" id="A0AAD7XJ65"/>
<evidence type="ECO:0000256" key="2">
    <source>
        <dbReference type="SAM" id="MobiDB-lite"/>
    </source>
</evidence>
<reference evidence="3" key="1">
    <citation type="submission" date="2023-01" db="EMBL/GenBank/DDBJ databases">
        <title>Metagenome sequencing of chrysophaentin producing Chrysophaeum taylorii.</title>
        <authorList>
            <person name="Davison J."/>
            <person name="Bewley C."/>
        </authorList>
    </citation>
    <scope>NUCLEOTIDE SEQUENCE</scope>
    <source>
        <strain evidence="3">NIES-1699</strain>
    </source>
</reference>
<keyword evidence="4" id="KW-1185">Reference proteome</keyword>
<feature type="compositionally biased region" description="Low complexity" evidence="2">
    <location>
        <begin position="307"/>
        <end position="349"/>
    </location>
</feature>
<feature type="compositionally biased region" description="Low complexity" evidence="2">
    <location>
        <begin position="87"/>
        <end position="98"/>
    </location>
</feature>
<dbReference type="Proteomes" id="UP001230188">
    <property type="component" value="Unassembled WGS sequence"/>
</dbReference>